<name>A0A6B0R6X9_9CETA</name>
<feature type="compositionally biased region" description="Basic and acidic residues" evidence="1">
    <location>
        <begin position="86"/>
        <end position="101"/>
    </location>
</feature>
<dbReference type="Proteomes" id="UP000322234">
    <property type="component" value="Unassembled WGS sequence"/>
</dbReference>
<feature type="region of interest" description="Disordered" evidence="1">
    <location>
        <begin position="192"/>
        <end position="211"/>
    </location>
</feature>
<dbReference type="EMBL" id="VBQZ03000022">
    <property type="protein sequence ID" value="MXQ84697.1"/>
    <property type="molecule type" value="Genomic_DNA"/>
</dbReference>
<sequence length="211" mass="23263">MEDRLGLPILGASNQPLPPRYPHQFTGFKLTSSPSFFRKRSSEVARPPQLRGAGEATLSPRPAPGRRRREGGARAAPGNRPSASEGLRDGWEAEPARRFARVEPAWDVGKKKKERKRLGSKKRQGKHCQASKRHRKSRVCPVPQKTEATSGLQISRQSAGSASLVDTPPWRDVGPEAFGEINKSVLQICTLPENPGEETRNPGEQKLPLLK</sequence>
<feature type="compositionally biased region" description="Polar residues" evidence="1">
    <location>
        <begin position="146"/>
        <end position="161"/>
    </location>
</feature>
<protein>
    <submittedName>
        <fullName evidence="2">Uncharacterized protein</fullName>
    </submittedName>
</protein>
<accession>A0A6B0R6X9</accession>
<keyword evidence="3" id="KW-1185">Reference proteome</keyword>
<dbReference type="AlphaFoldDB" id="A0A6B0R6X9"/>
<evidence type="ECO:0000313" key="2">
    <source>
        <dbReference type="EMBL" id="MXQ84697.1"/>
    </source>
</evidence>
<gene>
    <name evidence="2" type="ORF">E5288_WYG016719</name>
</gene>
<reference evidence="2" key="1">
    <citation type="submission" date="2019-10" db="EMBL/GenBank/DDBJ databases">
        <title>The sequence and de novo assembly of the wild yak genome.</title>
        <authorList>
            <person name="Liu Y."/>
        </authorList>
    </citation>
    <scope>NUCLEOTIDE SEQUENCE [LARGE SCALE GENOMIC DNA]</scope>
    <source>
        <strain evidence="2">WY2019</strain>
    </source>
</reference>
<proteinExistence type="predicted"/>
<evidence type="ECO:0000313" key="3">
    <source>
        <dbReference type="Proteomes" id="UP000322234"/>
    </source>
</evidence>
<feature type="compositionally biased region" description="Basic residues" evidence="1">
    <location>
        <begin position="110"/>
        <end position="138"/>
    </location>
</feature>
<organism evidence="2 3">
    <name type="scientific">Bos mutus</name>
    <name type="common">wild yak</name>
    <dbReference type="NCBI Taxonomy" id="72004"/>
    <lineage>
        <taxon>Eukaryota</taxon>
        <taxon>Metazoa</taxon>
        <taxon>Chordata</taxon>
        <taxon>Craniata</taxon>
        <taxon>Vertebrata</taxon>
        <taxon>Euteleostomi</taxon>
        <taxon>Mammalia</taxon>
        <taxon>Eutheria</taxon>
        <taxon>Laurasiatheria</taxon>
        <taxon>Artiodactyla</taxon>
        <taxon>Ruminantia</taxon>
        <taxon>Pecora</taxon>
        <taxon>Bovidae</taxon>
        <taxon>Bovinae</taxon>
        <taxon>Bos</taxon>
    </lineage>
</organism>
<evidence type="ECO:0000256" key="1">
    <source>
        <dbReference type="SAM" id="MobiDB-lite"/>
    </source>
</evidence>
<comment type="caution">
    <text evidence="2">The sequence shown here is derived from an EMBL/GenBank/DDBJ whole genome shotgun (WGS) entry which is preliminary data.</text>
</comment>
<feature type="region of interest" description="Disordered" evidence="1">
    <location>
        <begin position="1"/>
        <end position="172"/>
    </location>
</feature>